<name>A0A8S9H3H4_BRACR</name>
<feature type="compositionally biased region" description="Polar residues" evidence="1">
    <location>
        <begin position="56"/>
        <end position="67"/>
    </location>
</feature>
<feature type="compositionally biased region" description="Basic and acidic residues" evidence="1">
    <location>
        <begin position="43"/>
        <end position="55"/>
    </location>
</feature>
<comment type="caution">
    <text evidence="2">The sequence shown here is derived from an EMBL/GenBank/DDBJ whole genome shotgun (WGS) entry which is preliminary data.</text>
</comment>
<feature type="compositionally biased region" description="Basic and acidic residues" evidence="1">
    <location>
        <begin position="102"/>
        <end position="120"/>
    </location>
</feature>
<protein>
    <submittedName>
        <fullName evidence="2">Uncharacterized protein</fullName>
    </submittedName>
</protein>
<feature type="compositionally biased region" description="Polar residues" evidence="1">
    <location>
        <begin position="22"/>
        <end position="40"/>
    </location>
</feature>
<accession>A0A8S9H3H4</accession>
<sequence length="371" mass="41785">MVGGTAGAAFTPLNLPAGVSQPVVSTQSHAFPRSGTSSVGNEEPERRGTHYKQHDSGSNIFHFTAQGSEHRGRQDYNRRDRQVDARDELEARRRSRSSQDTVPRRYFSEDPKRGREDYRSQDSQSSYHRDTNLHLREVSSRPRDLRRDISDKYLSRDRSLQPTRSRDRSIPGREESPPRQSRINPTRGIPLEKVQASVPVEVFNAAVGEVREAMIQYTQCNDPTESAARKERMRRAEEEGEMEETAALMLQATLIAPTDTLQSPEQQPTAERVPAALRLGPTVQPLQGSGQDASKETGKRKPGRPPGRRTVQGSPKLIRGSTSKKRKLPQDKPPLTRRKLIPETDQRKPQKANFTCGTRSWRIGAIVEARN</sequence>
<dbReference type="Proteomes" id="UP000712281">
    <property type="component" value="Unassembled WGS sequence"/>
</dbReference>
<feature type="region of interest" description="Disordered" evidence="1">
    <location>
        <begin position="281"/>
        <end position="353"/>
    </location>
</feature>
<feature type="compositionally biased region" description="Basic and acidic residues" evidence="1">
    <location>
        <begin position="68"/>
        <end position="92"/>
    </location>
</feature>
<evidence type="ECO:0000256" key="1">
    <source>
        <dbReference type="SAM" id="MobiDB-lite"/>
    </source>
</evidence>
<dbReference type="EMBL" id="QGKW02001988">
    <property type="protein sequence ID" value="KAF2551606.1"/>
    <property type="molecule type" value="Genomic_DNA"/>
</dbReference>
<gene>
    <name evidence="2" type="ORF">F2Q68_00037798</name>
</gene>
<feature type="region of interest" description="Disordered" evidence="1">
    <location>
        <begin position="1"/>
        <end position="189"/>
    </location>
</feature>
<proteinExistence type="predicted"/>
<dbReference type="AlphaFoldDB" id="A0A8S9H3H4"/>
<feature type="compositionally biased region" description="Basic and acidic residues" evidence="1">
    <location>
        <begin position="127"/>
        <end position="177"/>
    </location>
</feature>
<reference evidence="2" key="1">
    <citation type="submission" date="2019-12" db="EMBL/GenBank/DDBJ databases">
        <title>Genome sequencing and annotation of Brassica cretica.</title>
        <authorList>
            <person name="Studholme D.J."/>
            <person name="Sarris P.F."/>
        </authorList>
    </citation>
    <scope>NUCLEOTIDE SEQUENCE</scope>
    <source>
        <strain evidence="2">PFS-001/15</strain>
        <tissue evidence="2">Leaf</tissue>
    </source>
</reference>
<evidence type="ECO:0000313" key="3">
    <source>
        <dbReference type="Proteomes" id="UP000712281"/>
    </source>
</evidence>
<organism evidence="2 3">
    <name type="scientific">Brassica cretica</name>
    <name type="common">Mustard</name>
    <dbReference type="NCBI Taxonomy" id="69181"/>
    <lineage>
        <taxon>Eukaryota</taxon>
        <taxon>Viridiplantae</taxon>
        <taxon>Streptophyta</taxon>
        <taxon>Embryophyta</taxon>
        <taxon>Tracheophyta</taxon>
        <taxon>Spermatophyta</taxon>
        <taxon>Magnoliopsida</taxon>
        <taxon>eudicotyledons</taxon>
        <taxon>Gunneridae</taxon>
        <taxon>Pentapetalae</taxon>
        <taxon>rosids</taxon>
        <taxon>malvids</taxon>
        <taxon>Brassicales</taxon>
        <taxon>Brassicaceae</taxon>
        <taxon>Brassiceae</taxon>
        <taxon>Brassica</taxon>
    </lineage>
</organism>
<evidence type="ECO:0000313" key="2">
    <source>
        <dbReference type="EMBL" id="KAF2551606.1"/>
    </source>
</evidence>